<keyword evidence="3" id="KW-1185">Reference proteome</keyword>
<name>A0A1W2BW26_9FLAO</name>
<evidence type="ECO:0000313" key="3">
    <source>
        <dbReference type="Proteomes" id="UP000192393"/>
    </source>
</evidence>
<organism evidence="2 3">
    <name type="scientific">Moheibacter sediminis</name>
    <dbReference type="NCBI Taxonomy" id="1434700"/>
    <lineage>
        <taxon>Bacteria</taxon>
        <taxon>Pseudomonadati</taxon>
        <taxon>Bacteroidota</taxon>
        <taxon>Flavobacteriia</taxon>
        <taxon>Flavobacteriales</taxon>
        <taxon>Weeksellaceae</taxon>
        <taxon>Moheibacter</taxon>
    </lineage>
</organism>
<sequence length="119" mass="13667">MKQLFSLTFILILSTFCFAQNDTISSEKNEVKELTQKSVVEVPRFSNADVQKFADDYNQFYYEMIDAAKAGNQTKMTDLQTRAVEWAQRSQEVTMKMSPEDMEKWAEWAGKLATFAAGQ</sequence>
<feature type="signal peptide" evidence="1">
    <location>
        <begin position="1"/>
        <end position="19"/>
    </location>
</feature>
<keyword evidence="1" id="KW-0732">Signal</keyword>
<dbReference type="AlphaFoldDB" id="A0A1W2BW26"/>
<feature type="chain" id="PRO_5012438846" description="DUF3347 domain-containing protein" evidence="1">
    <location>
        <begin position="20"/>
        <end position="119"/>
    </location>
</feature>
<protein>
    <recommendedName>
        <fullName evidence="4">DUF3347 domain-containing protein</fullName>
    </recommendedName>
</protein>
<reference evidence="2 3" key="1">
    <citation type="submission" date="2017-04" db="EMBL/GenBank/DDBJ databases">
        <authorList>
            <person name="Afonso C.L."/>
            <person name="Miller P.J."/>
            <person name="Scott M.A."/>
            <person name="Spackman E."/>
            <person name="Goraichik I."/>
            <person name="Dimitrov K.M."/>
            <person name="Suarez D.L."/>
            <person name="Swayne D.E."/>
        </authorList>
    </citation>
    <scope>NUCLEOTIDE SEQUENCE [LARGE SCALE GENOMIC DNA]</scope>
    <source>
        <strain evidence="2 3">CGMCC 1.12708</strain>
    </source>
</reference>
<dbReference type="STRING" id="1434700.SAMN06296427_107177"/>
<evidence type="ECO:0000313" key="2">
    <source>
        <dbReference type="EMBL" id="SMC76906.1"/>
    </source>
</evidence>
<evidence type="ECO:0000256" key="1">
    <source>
        <dbReference type="SAM" id="SignalP"/>
    </source>
</evidence>
<accession>A0A1W2BW26</accession>
<dbReference type="RefSeq" id="WP_084017852.1">
    <property type="nucleotide sequence ID" value="NZ_FWXS01000007.1"/>
</dbReference>
<dbReference type="Proteomes" id="UP000192393">
    <property type="component" value="Unassembled WGS sequence"/>
</dbReference>
<dbReference type="OrthoDB" id="710937at2"/>
<gene>
    <name evidence="2" type="ORF">SAMN06296427_107177</name>
</gene>
<dbReference type="EMBL" id="FWXS01000007">
    <property type="protein sequence ID" value="SMC76906.1"/>
    <property type="molecule type" value="Genomic_DNA"/>
</dbReference>
<evidence type="ECO:0008006" key="4">
    <source>
        <dbReference type="Google" id="ProtNLM"/>
    </source>
</evidence>
<proteinExistence type="predicted"/>